<evidence type="ECO:0000313" key="2">
    <source>
        <dbReference type="EMBL" id="KAH0892785.1"/>
    </source>
</evidence>
<proteinExistence type="predicted"/>
<accession>A0ABQ8AJS7</accession>
<reference evidence="2 3" key="1">
    <citation type="submission" date="2021-05" db="EMBL/GenBank/DDBJ databases">
        <title>Genome Assembly of Synthetic Allotetraploid Brassica napus Reveals Homoeologous Exchanges between Subgenomes.</title>
        <authorList>
            <person name="Davis J.T."/>
        </authorList>
    </citation>
    <scope>NUCLEOTIDE SEQUENCE [LARGE SCALE GENOMIC DNA]</scope>
    <source>
        <strain evidence="3">cv. Da-Ae</strain>
        <tissue evidence="2">Seedling</tissue>
    </source>
</reference>
<keyword evidence="3" id="KW-1185">Reference proteome</keyword>
<dbReference type="Proteomes" id="UP000824890">
    <property type="component" value="Unassembled WGS sequence"/>
</dbReference>
<sequence>EAFEASWSKIERSVKPPPPHRRSLSYSLTGKISRWKLSELRLQQAEEGVIDDEPANRGEGCEGGRVKERREHLFWTGVVSGRKIDEKDGKGKESKKQEARSNKVVIMMIWMK</sequence>
<name>A0ABQ8AJS7_BRANA</name>
<comment type="caution">
    <text evidence="2">The sequence shown here is derived from an EMBL/GenBank/DDBJ whole genome shotgun (WGS) entry which is preliminary data.</text>
</comment>
<evidence type="ECO:0000256" key="1">
    <source>
        <dbReference type="SAM" id="MobiDB-lite"/>
    </source>
</evidence>
<feature type="region of interest" description="Disordered" evidence="1">
    <location>
        <begin position="1"/>
        <end position="25"/>
    </location>
</feature>
<evidence type="ECO:0000313" key="3">
    <source>
        <dbReference type="Proteomes" id="UP000824890"/>
    </source>
</evidence>
<organism evidence="2 3">
    <name type="scientific">Brassica napus</name>
    <name type="common">Rape</name>
    <dbReference type="NCBI Taxonomy" id="3708"/>
    <lineage>
        <taxon>Eukaryota</taxon>
        <taxon>Viridiplantae</taxon>
        <taxon>Streptophyta</taxon>
        <taxon>Embryophyta</taxon>
        <taxon>Tracheophyta</taxon>
        <taxon>Spermatophyta</taxon>
        <taxon>Magnoliopsida</taxon>
        <taxon>eudicotyledons</taxon>
        <taxon>Gunneridae</taxon>
        <taxon>Pentapetalae</taxon>
        <taxon>rosids</taxon>
        <taxon>malvids</taxon>
        <taxon>Brassicales</taxon>
        <taxon>Brassicaceae</taxon>
        <taxon>Brassiceae</taxon>
        <taxon>Brassica</taxon>
    </lineage>
</organism>
<protein>
    <submittedName>
        <fullName evidence="2">Uncharacterized protein</fullName>
    </submittedName>
</protein>
<gene>
    <name evidence="2" type="ORF">HID58_055214</name>
</gene>
<feature type="non-terminal residue" evidence="2">
    <location>
        <position position="1"/>
    </location>
</feature>
<dbReference type="EMBL" id="JAGKQM010000013">
    <property type="protein sequence ID" value="KAH0892785.1"/>
    <property type="molecule type" value="Genomic_DNA"/>
</dbReference>